<proteinExistence type="predicted"/>
<evidence type="ECO:0000313" key="2">
    <source>
        <dbReference type="Proteomes" id="UP000585614"/>
    </source>
</evidence>
<accession>A0A7J7U0X2</accession>
<dbReference type="AlphaFoldDB" id="A0A7J7U0X2"/>
<organism evidence="1 2">
    <name type="scientific">Rhinolophus ferrumequinum</name>
    <name type="common">Greater horseshoe bat</name>
    <dbReference type="NCBI Taxonomy" id="59479"/>
    <lineage>
        <taxon>Eukaryota</taxon>
        <taxon>Metazoa</taxon>
        <taxon>Chordata</taxon>
        <taxon>Craniata</taxon>
        <taxon>Vertebrata</taxon>
        <taxon>Euteleostomi</taxon>
        <taxon>Mammalia</taxon>
        <taxon>Eutheria</taxon>
        <taxon>Laurasiatheria</taxon>
        <taxon>Chiroptera</taxon>
        <taxon>Yinpterochiroptera</taxon>
        <taxon>Rhinolophoidea</taxon>
        <taxon>Rhinolophidae</taxon>
        <taxon>Rhinolophinae</taxon>
        <taxon>Rhinolophus</taxon>
    </lineage>
</organism>
<reference evidence="1 2" key="1">
    <citation type="journal article" date="2020" name="Nature">
        <title>Six reference-quality genomes reveal evolution of bat adaptations.</title>
        <authorList>
            <person name="Jebb D."/>
            <person name="Huang Z."/>
            <person name="Pippel M."/>
            <person name="Hughes G.M."/>
            <person name="Lavrichenko K."/>
            <person name="Devanna P."/>
            <person name="Winkler S."/>
            <person name="Jermiin L.S."/>
            <person name="Skirmuntt E.C."/>
            <person name="Katzourakis A."/>
            <person name="Burkitt-Gray L."/>
            <person name="Ray D.A."/>
            <person name="Sullivan K.A.M."/>
            <person name="Roscito J.G."/>
            <person name="Kirilenko B.M."/>
            <person name="Davalos L.M."/>
            <person name="Corthals A.P."/>
            <person name="Power M.L."/>
            <person name="Jones G."/>
            <person name="Ransome R.D."/>
            <person name="Dechmann D.K.N."/>
            <person name="Locatelli A.G."/>
            <person name="Puechmaille S.J."/>
            <person name="Fedrigo O."/>
            <person name="Jarvis E.D."/>
            <person name="Hiller M."/>
            <person name="Vernes S.C."/>
            <person name="Myers E.W."/>
            <person name="Teeling E.C."/>
        </authorList>
    </citation>
    <scope>NUCLEOTIDE SEQUENCE [LARGE SCALE GENOMIC DNA]</scope>
    <source>
        <strain evidence="1">MRhiFer1</strain>
        <tissue evidence="1">Lung</tissue>
    </source>
</reference>
<name>A0A7J7U0X2_RHIFE</name>
<protein>
    <submittedName>
        <fullName evidence="1">Uncharacterized protein</fullName>
    </submittedName>
</protein>
<comment type="caution">
    <text evidence="1">The sequence shown here is derived from an EMBL/GenBank/DDBJ whole genome shotgun (WGS) entry which is preliminary data.</text>
</comment>
<sequence>MATWLFPPFGCCESCCCGLLGTGFVWTQVFISPRWTPRSRIAGSVFSPLRNFCLPSTHPTLHSHPLRVSSALSPVAALSHGHIAPLPVLPGRGLNALFGQRSLASPRHSPPPAPRVLTPQVLAPSQVWSSPHK</sequence>
<dbReference type="EMBL" id="JACAGC010000017">
    <property type="protein sequence ID" value="KAF6306491.1"/>
    <property type="molecule type" value="Genomic_DNA"/>
</dbReference>
<evidence type="ECO:0000313" key="1">
    <source>
        <dbReference type="EMBL" id="KAF6306491.1"/>
    </source>
</evidence>
<dbReference type="Proteomes" id="UP000585614">
    <property type="component" value="Unassembled WGS sequence"/>
</dbReference>
<gene>
    <name evidence="1" type="ORF">mRhiFer1_008602</name>
</gene>